<gene>
    <name evidence="2" type="ORF">COK86_22450</name>
</gene>
<dbReference type="EMBL" id="NVDG01000039">
    <property type="protein sequence ID" value="PFU39444.1"/>
    <property type="molecule type" value="Genomic_DNA"/>
</dbReference>
<proteinExistence type="predicted"/>
<keyword evidence="1" id="KW-0472">Membrane</keyword>
<accession>A0A2B3TYH2</accession>
<name>A0A2B3TYH2_BACCE</name>
<reference evidence="2 3" key="1">
    <citation type="submission" date="2017-09" db="EMBL/GenBank/DDBJ databases">
        <title>Large-scale bioinformatics analysis of Bacillus genomes uncovers conserved roles of natural products in bacterial physiology.</title>
        <authorList>
            <consortium name="Agbiome Team Llc"/>
            <person name="Bleich R.M."/>
            <person name="Grubbs K.J."/>
            <person name="Santa Maria K.C."/>
            <person name="Allen S.E."/>
            <person name="Farag S."/>
            <person name="Shank E.A."/>
            <person name="Bowers A."/>
        </authorList>
    </citation>
    <scope>NUCLEOTIDE SEQUENCE [LARGE SCALE GENOMIC DNA]</scope>
    <source>
        <strain evidence="2 3">AFS061806</strain>
    </source>
</reference>
<feature type="transmembrane region" description="Helical" evidence="1">
    <location>
        <begin position="5"/>
        <end position="24"/>
    </location>
</feature>
<organism evidence="2 3">
    <name type="scientific">Bacillus cereus</name>
    <dbReference type="NCBI Taxonomy" id="1396"/>
    <lineage>
        <taxon>Bacteria</taxon>
        <taxon>Bacillati</taxon>
        <taxon>Bacillota</taxon>
        <taxon>Bacilli</taxon>
        <taxon>Bacillales</taxon>
        <taxon>Bacillaceae</taxon>
        <taxon>Bacillus</taxon>
        <taxon>Bacillus cereus group</taxon>
    </lineage>
</organism>
<keyword evidence="1" id="KW-1133">Transmembrane helix</keyword>
<dbReference type="RefSeq" id="WP_098500791.1">
    <property type="nucleotide sequence ID" value="NZ_NUXC01000034.1"/>
</dbReference>
<keyword evidence="1" id="KW-0812">Transmembrane</keyword>
<dbReference type="AlphaFoldDB" id="A0A2B3TYH2"/>
<evidence type="ECO:0000313" key="2">
    <source>
        <dbReference type="EMBL" id="PFU39444.1"/>
    </source>
</evidence>
<dbReference type="Proteomes" id="UP000224076">
    <property type="component" value="Unassembled WGS sequence"/>
</dbReference>
<evidence type="ECO:0000313" key="3">
    <source>
        <dbReference type="Proteomes" id="UP000224076"/>
    </source>
</evidence>
<feature type="transmembrane region" description="Helical" evidence="1">
    <location>
        <begin position="30"/>
        <end position="49"/>
    </location>
</feature>
<sequence>MIVKWFGHLGTLASLIGIITLLKIDSPKSVFFIYTLIFVAVGLFILAIYSEIKNYKKPGLHCKDEIEINKYMINWIKKGGRVIVFTRDMSWAQSDINVKRMLINKAEDNELEIVLLEKNSFTNELQEKGASIYTYGDLGYTPKSRFTIVRTDRVDSKVAIGSEKDGNHYIEEFGSSDGYPLHIANDLIHIIKQFNKLQEND</sequence>
<protein>
    <submittedName>
        <fullName evidence="2">Uncharacterized protein</fullName>
    </submittedName>
</protein>
<evidence type="ECO:0000256" key="1">
    <source>
        <dbReference type="SAM" id="Phobius"/>
    </source>
</evidence>
<comment type="caution">
    <text evidence="2">The sequence shown here is derived from an EMBL/GenBank/DDBJ whole genome shotgun (WGS) entry which is preliminary data.</text>
</comment>